<feature type="region of interest" description="Disordered" evidence="2">
    <location>
        <begin position="55"/>
        <end position="76"/>
    </location>
</feature>
<feature type="compositionally biased region" description="Basic and acidic residues" evidence="2">
    <location>
        <begin position="55"/>
        <end position="67"/>
    </location>
</feature>
<feature type="domain" description="CBF1-interacting co-repressor CIR N-terminal" evidence="3">
    <location>
        <begin position="6"/>
        <end position="42"/>
    </location>
</feature>
<dbReference type="EMBL" id="ONZQ02000008">
    <property type="protein sequence ID" value="SPO03379.1"/>
    <property type="molecule type" value="Genomic_DNA"/>
</dbReference>
<keyword evidence="1" id="KW-0175">Coiled coil</keyword>
<dbReference type="SMART" id="SM01083">
    <property type="entry name" value="Cir_N"/>
    <property type="match status" value="1"/>
</dbReference>
<dbReference type="PANTHER" id="PTHR22093:SF0">
    <property type="entry name" value="LEUKOCYTE RECEPTOR CLUSTER MEMBER 1"/>
    <property type="match status" value="1"/>
</dbReference>
<evidence type="ECO:0000256" key="2">
    <source>
        <dbReference type="SAM" id="MobiDB-lite"/>
    </source>
</evidence>
<reference evidence="4" key="1">
    <citation type="submission" date="2018-03" db="EMBL/GenBank/DDBJ databases">
        <authorList>
            <person name="Guldener U."/>
        </authorList>
    </citation>
    <scope>NUCLEOTIDE SEQUENCE</scope>
</reference>
<evidence type="ECO:0000256" key="1">
    <source>
        <dbReference type="SAM" id="Coils"/>
    </source>
</evidence>
<evidence type="ECO:0000313" key="5">
    <source>
        <dbReference type="Proteomes" id="UP001187682"/>
    </source>
</evidence>
<organism evidence="4 5">
    <name type="scientific">Cephalotrichum gorgonifer</name>
    <dbReference type="NCBI Taxonomy" id="2041049"/>
    <lineage>
        <taxon>Eukaryota</taxon>
        <taxon>Fungi</taxon>
        <taxon>Dikarya</taxon>
        <taxon>Ascomycota</taxon>
        <taxon>Pezizomycotina</taxon>
        <taxon>Sordariomycetes</taxon>
        <taxon>Hypocreomycetidae</taxon>
        <taxon>Microascales</taxon>
        <taxon>Microascaceae</taxon>
        <taxon>Cephalotrichum</taxon>
    </lineage>
</organism>
<evidence type="ECO:0000313" key="4">
    <source>
        <dbReference type="EMBL" id="SPO03379.1"/>
    </source>
</evidence>
<name>A0AAE8N0S2_9PEZI</name>
<dbReference type="AlphaFoldDB" id="A0AAE8N0S2"/>
<dbReference type="Proteomes" id="UP001187682">
    <property type="component" value="Unassembled WGS sequence"/>
</dbReference>
<dbReference type="Pfam" id="PF10197">
    <property type="entry name" value="Cir_N"/>
    <property type="match status" value="1"/>
</dbReference>
<gene>
    <name evidence="4" type="ORF">DNG_06062</name>
</gene>
<dbReference type="InterPro" id="IPR039875">
    <property type="entry name" value="LENG1-like"/>
</dbReference>
<sequence length="235" mass="26640">MPLYKSWNVYNADNIARVRRDEAEARAKEEAEEQRMQEEDAKRRLAILRGEIPHPIEDPVAAKRDDQLPINAEARPHKERKIRKLAGEDVTEFELRVAKNQLSKDAALQVAKTSSSAPLIGRDGHIDLIGDEKARRYVEKNEEAEREAAKKKMEYKDQFTMRLANAVGKNGVKDPWYTAAGERSTDLEPPGKDVWGNEDPGRRERDSKRLASNDPLAMMKSGAARVREAKAKLLT</sequence>
<comment type="caution">
    <text evidence="4">The sequence shown here is derived from an EMBL/GenBank/DDBJ whole genome shotgun (WGS) entry which is preliminary data.</text>
</comment>
<feature type="coiled-coil region" evidence="1">
    <location>
        <begin position="15"/>
        <end position="51"/>
    </location>
</feature>
<dbReference type="PANTHER" id="PTHR22093">
    <property type="entry name" value="LEUKOCYTE RECEPTOR CLUSTER LRC MEMBER 1"/>
    <property type="match status" value="1"/>
</dbReference>
<dbReference type="InterPro" id="IPR019339">
    <property type="entry name" value="CIR_N_dom"/>
</dbReference>
<evidence type="ECO:0000259" key="3">
    <source>
        <dbReference type="SMART" id="SM01083"/>
    </source>
</evidence>
<accession>A0AAE8N0S2</accession>
<feature type="region of interest" description="Disordered" evidence="2">
    <location>
        <begin position="172"/>
        <end position="235"/>
    </location>
</feature>
<keyword evidence="5" id="KW-1185">Reference proteome</keyword>
<proteinExistence type="predicted"/>
<protein>
    <recommendedName>
        <fullName evidence="3">CBF1-interacting co-repressor CIR N-terminal domain-containing protein</fullName>
    </recommendedName>
</protein>
<feature type="compositionally biased region" description="Basic and acidic residues" evidence="2">
    <location>
        <begin position="199"/>
        <end position="211"/>
    </location>
</feature>
<feature type="compositionally biased region" description="Basic and acidic residues" evidence="2">
    <location>
        <begin position="225"/>
        <end position="235"/>
    </location>
</feature>